<accession>A0ABQ5CN94</accession>
<sequence length="654" mass="75823">MDFITKLPKTSSGYDTIWVIVDRLTKYAHFLPMKKTDKMERLMRLYLKEVVSRHGVPISIIFNRDSRFTSHFWESLQKALGTRLDMSTTYHPQTDGKSERTIQTLEDMLRACIIDLGNGWDKHSPLVEFSYNNNYHTSIKAAPFEVLYGRKFRSPVCWAESYAHVRRKPLEFQVDDKVMLKVSPWKGVIRFGKRGKLNPRYIGSFKVLEKVRPVAYRLKLPQQLSRVHSTFYVSNLKKCLSDESFVIPLDEIQIDDKFHFVKEPMEIMDRENEEEFAKSLVTIWIRSYHMFASVARFQRHGKTKTKNTEGMAKASGHFPVIHVEKVEEAYSKNIQSYASSLNGGGGSIGEGKNVETKSNLSRIINEEGFDKVKIHYVGGTWNIDIEDSDSYTPEIDSKVDEDINIEENCVSEEDSNEPSEKTYIWNRLLDFITNHEGQYLIFGNFNEVRDESKRYDTEFVRNQAYIFNSFIDDADLFDIPLGGRKFTWMNKAGTKMSKLDLFFISYSLIDSFPDYEVSALPRGWSDHTPLLIHHEKVDFGPVPFKIFHSWLQRDGFSDCVVNAYTECYHGNLRVTFHDKLKAIKQHIKAWNLLAKNREVSRMHKVNSMLTVIIGKIDSGVASEEEKVECLNLIKECDDIQNLVEMDTAQKARVE</sequence>
<dbReference type="SUPFAM" id="SSF53098">
    <property type="entry name" value="Ribonuclease H-like"/>
    <property type="match status" value="1"/>
</dbReference>
<protein>
    <submittedName>
        <fullName evidence="2">Reverse transcriptase domain-containing protein</fullName>
    </submittedName>
</protein>
<evidence type="ECO:0000313" key="2">
    <source>
        <dbReference type="EMBL" id="GJT27403.1"/>
    </source>
</evidence>
<dbReference type="EMBL" id="BQNB010014374">
    <property type="protein sequence ID" value="GJT27403.1"/>
    <property type="molecule type" value="Genomic_DNA"/>
</dbReference>
<evidence type="ECO:0000259" key="1">
    <source>
        <dbReference type="PROSITE" id="PS50994"/>
    </source>
</evidence>
<evidence type="ECO:0000313" key="3">
    <source>
        <dbReference type="Proteomes" id="UP001151760"/>
    </source>
</evidence>
<keyword evidence="2" id="KW-0808">Transferase</keyword>
<feature type="domain" description="Integrase catalytic" evidence="1">
    <location>
        <begin position="1"/>
        <end position="151"/>
    </location>
</feature>
<dbReference type="Gene3D" id="3.60.10.10">
    <property type="entry name" value="Endonuclease/exonuclease/phosphatase"/>
    <property type="match status" value="1"/>
</dbReference>
<comment type="caution">
    <text evidence="2">The sequence shown here is derived from an EMBL/GenBank/DDBJ whole genome shotgun (WGS) entry which is preliminary data.</text>
</comment>
<dbReference type="InterPro" id="IPR036397">
    <property type="entry name" value="RNaseH_sf"/>
</dbReference>
<dbReference type="InterPro" id="IPR036691">
    <property type="entry name" value="Endo/exonu/phosph_ase_sf"/>
</dbReference>
<keyword evidence="2" id="KW-0548">Nucleotidyltransferase</keyword>
<reference evidence="2" key="1">
    <citation type="journal article" date="2022" name="Int. J. Mol. Sci.">
        <title>Draft Genome of Tanacetum Coccineum: Genomic Comparison of Closely Related Tanacetum-Family Plants.</title>
        <authorList>
            <person name="Yamashiro T."/>
            <person name="Shiraishi A."/>
            <person name="Nakayama K."/>
            <person name="Satake H."/>
        </authorList>
    </citation>
    <scope>NUCLEOTIDE SEQUENCE</scope>
</reference>
<dbReference type="GO" id="GO:0003964">
    <property type="term" value="F:RNA-directed DNA polymerase activity"/>
    <property type="evidence" value="ECO:0007669"/>
    <property type="project" value="UniProtKB-KW"/>
</dbReference>
<dbReference type="InterPro" id="IPR001584">
    <property type="entry name" value="Integrase_cat-core"/>
</dbReference>
<dbReference type="InterPro" id="IPR056924">
    <property type="entry name" value="SH3_Tf2-1"/>
</dbReference>
<organism evidence="2 3">
    <name type="scientific">Tanacetum coccineum</name>
    <dbReference type="NCBI Taxonomy" id="301880"/>
    <lineage>
        <taxon>Eukaryota</taxon>
        <taxon>Viridiplantae</taxon>
        <taxon>Streptophyta</taxon>
        <taxon>Embryophyta</taxon>
        <taxon>Tracheophyta</taxon>
        <taxon>Spermatophyta</taxon>
        <taxon>Magnoliopsida</taxon>
        <taxon>eudicotyledons</taxon>
        <taxon>Gunneridae</taxon>
        <taxon>Pentapetalae</taxon>
        <taxon>asterids</taxon>
        <taxon>campanulids</taxon>
        <taxon>Asterales</taxon>
        <taxon>Asteraceae</taxon>
        <taxon>Asteroideae</taxon>
        <taxon>Anthemideae</taxon>
        <taxon>Anthemidinae</taxon>
        <taxon>Tanacetum</taxon>
    </lineage>
</organism>
<dbReference type="Pfam" id="PF24626">
    <property type="entry name" value="SH3_Tf2-1"/>
    <property type="match status" value="1"/>
</dbReference>
<proteinExistence type="predicted"/>
<dbReference type="PROSITE" id="PS50994">
    <property type="entry name" value="INTEGRASE"/>
    <property type="match status" value="1"/>
</dbReference>
<reference evidence="2" key="2">
    <citation type="submission" date="2022-01" db="EMBL/GenBank/DDBJ databases">
        <authorList>
            <person name="Yamashiro T."/>
            <person name="Shiraishi A."/>
            <person name="Satake H."/>
            <person name="Nakayama K."/>
        </authorList>
    </citation>
    <scope>NUCLEOTIDE SEQUENCE</scope>
</reference>
<dbReference type="Gene3D" id="3.30.420.10">
    <property type="entry name" value="Ribonuclease H-like superfamily/Ribonuclease H"/>
    <property type="match status" value="1"/>
</dbReference>
<name>A0ABQ5CN94_9ASTR</name>
<keyword evidence="2" id="KW-0695">RNA-directed DNA polymerase</keyword>
<keyword evidence="3" id="KW-1185">Reference proteome</keyword>
<dbReference type="InterPro" id="IPR012337">
    <property type="entry name" value="RNaseH-like_sf"/>
</dbReference>
<dbReference type="Proteomes" id="UP001151760">
    <property type="component" value="Unassembled WGS sequence"/>
</dbReference>
<gene>
    <name evidence="2" type="ORF">Tco_0907678</name>
</gene>
<dbReference type="PANTHER" id="PTHR45835:SF103">
    <property type="entry name" value="RNA-DIRECTED DNA POLYMERASE"/>
    <property type="match status" value="1"/>
</dbReference>
<dbReference type="PANTHER" id="PTHR45835">
    <property type="entry name" value="YALI0A06105P"/>
    <property type="match status" value="1"/>
</dbReference>
<dbReference type="SUPFAM" id="SSF56219">
    <property type="entry name" value="DNase I-like"/>
    <property type="match status" value="1"/>
</dbReference>